<dbReference type="Pfam" id="PF06761">
    <property type="entry name" value="IcmF-related"/>
    <property type="match status" value="1"/>
</dbReference>
<feature type="domain" description="Type VI secretion system IcmF C-terminal" evidence="2">
    <location>
        <begin position="1105"/>
        <end position="1208"/>
    </location>
</feature>
<evidence type="ECO:0000313" key="6">
    <source>
        <dbReference type="EMBL" id="KYF51458.1"/>
    </source>
</evidence>
<feature type="transmembrane region" description="Helical" evidence="1">
    <location>
        <begin position="36"/>
        <end position="54"/>
    </location>
</feature>
<accession>A0A150P7J7</accession>
<protein>
    <recommendedName>
        <fullName evidence="8">Type VI secretion protein IcmF</fullName>
    </recommendedName>
</protein>
<sequence length="1238" mass="139217">MWLWILTALFLAAVWGVWFMLRPAGGEGAEVLPIEIPIAATAAVLLLLAGLAVYRRIRAARAARALEKAIAQQAQEQVINAKPERRAEIQELSRQMQEGIAALKASKLGGGRRGADALYVLPWYVMVGPPGAGKTTALRHSGLVFPYIDPERTGVRGVGGTRNCEWWFTNEAILLDTAGRYTTESDDHDEWMAFLELLLQYREHKPLNGVIVAVSMSELLDASDDQIDQTGKKIRARIDEMQRTLHMVLPVYVLFTKTDLVAGFTEYFGDLKKSERAQAWGATVRLDEGKSEPGKIFDREFDVLIERLHSRLTKRLIGERSRDVKERAYQFPLEFAAVKRNLSDFIAAAFAPGAGAAPTPILRGFYFTSGVQEGRPLDRVVGAMGRAFGLRAALGEGEEEAALPKESKSFFLHDVFTNVVFPDQDLAARSEAELRRRRLQRVLVAAAAALVALLFLLPALISYFNNKALVAETRRISDEIAFVDWSGRSGAPPNVPANIDKLDRLQGHVGKLDQYVENTPLDHGWFMFQGDKLFPPTMGQYIKSLKQGFVGPAKAQLEAKLERVRDGEFLDGYNALRSYLLLGKGYQDHMDEQAARWQTGRLVQVWADILKPFTDMPESDLKERLTPHVAYYIDLVRRNKLEAEELNDPLVARARADLLRVDPTKRYYDQFVTSLIDQKYDESGPNTPENLKYPPVSLDEMFADRPEVLTVIHSAQKNRGGPWFKVEGPYTAKGHAQVLESLKEGRKKLERELWVLPLSNDEKRSGDQIQKELDRVRQDYDNAYIAQWEAFFRDIQVDIPKTNRDAIHEFRVLSTPDWPYRRLLQRLHDETQFPVEKPNVLTADGGIIDRAKDMFAQRVERRTNVQIGSMLPGQGGREHYDPVPDKFESMAGFGVPAAPAEEGQPPPPPPKLGQYVGHLERLAGEMSVVEDGPPDTDTSRATEAFQDAVKETQTLLLSMDQTGQRLMEPLLMNPLRQAYKAVVRRAGGAASGIWEVEVWPHYRDKIKDRYPFNLASSRDASLEDAMAFFKPKDGVLWGFYETYLKGFHYQVGHEYFPKSHLSGQPQAAKPFTPFNANLYNCLRRSDEITDALFGGGGAEGPKVVFHINMKTVSPIVSEVVFEVDGQKRLYRNEKEFWHTFNWPGEGAPGARIQVRGAGGLDEELVREGPWGIFRLFEAGTTTAQKDNDALFTVTWQMTAPPVTVTMEIRPTRGNHPFPMSFFRATNCPPSIGDRFGKG</sequence>
<evidence type="ECO:0000259" key="5">
    <source>
        <dbReference type="Pfam" id="PF21070"/>
    </source>
</evidence>
<feature type="domain" description="Type VI secretion system component TssM1 N-terminal" evidence="4">
    <location>
        <begin position="185"/>
        <end position="447"/>
    </location>
</feature>
<dbReference type="PANTHER" id="PTHR36153:SF1">
    <property type="entry name" value="TYPE VI SECRETION SYSTEM COMPONENT TSSM1"/>
    <property type="match status" value="1"/>
</dbReference>
<organism evidence="6 7">
    <name type="scientific">Sorangium cellulosum</name>
    <name type="common">Polyangium cellulosum</name>
    <dbReference type="NCBI Taxonomy" id="56"/>
    <lineage>
        <taxon>Bacteria</taxon>
        <taxon>Pseudomonadati</taxon>
        <taxon>Myxococcota</taxon>
        <taxon>Polyangia</taxon>
        <taxon>Polyangiales</taxon>
        <taxon>Polyangiaceae</taxon>
        <taxon>Sorangium</taxon>
    </lineage>
</organism>
<dbReference type="InterPro" id="IPR048677">
    <property type="entry name" value="TssM1_hel"/>
</dbReference>
<dbReference type="InterPro" id="IPR053156">
    <property type="entry name" value="T6SS_TssM-like"/>
</dbReference>
<dbReference type="Pfam" id="PF14331">
    <property type="entry name" value="IcmF-related_N"/>
    <property type="match status" value="1"/>
</dbReference>
<evidence type="ECO:0000259" key="2">
    <source>
        <dbReference type="Pfam" id="PF06744"/>
    </source>
</evidence>
<evidence type="ECO:0000259" key="4">
    <source>
        <dbReference type="Pfam" id="PF14331"/>
    </source>
</evidence>
<dbReference type="SUPFAM" id="SSF52540">
    <property type="entry name" value="P-loop containing nucleoside triphosphate hydrolases"/>
    <property type="match status" value="1"/>
</dbReference>
<keyword evidence="1" id="KW-1133">Transmembrane helix</keyword>
<dbReference type="Pfam" id="PF06744">
    <property type="entry name" value="IcmF_C"/>
    <property type="match status" value="1"/>
</dbReference>
<dbReference type="EMBL" id="JELX01003728">
    <property type="protein sequence ID" value="KYF51458.1"/>
    <property type="molecule type" value="Genomic_DNA"/>
</dbReference>
<dbReference type="InterPro" id="IPR010623">
    <property type="entry name" value="IcmF_C"/>
</dbReference>
<dbReference type="InterPro" id="IPR027417">
    <property type="entry name" value="P-loop_NTPase"/>
</dbReference>
<dbReference type="AlphaFoldDB" id="A0A150P7J7"/>
<evidence type="ECO:0000313" key="7">
    <source>
        <dbReference type="Proteomes" id="UP000075604"/>
    </source>
</evidence>
<feature type="transmembrane region" description="Helical" evidence="1">
    <location>
        <begin position="442"/>
        <end position="464"/>
    </location>
</feature>
<evidence type="ECO:0000256" key="1">
    <source>
        <dbReference type="SAM" id="Phobius"/>
    </source>
</evidence>
<dbReference type="PANTHER" id="PTHR36153">
    <property type="entry name" value="INNER MEMBRANE PROTEIN-RELATED"/>
    <property type="match status" value="1"/>
</dbReference>
<reference evidence="6 7" key="1">
    <citation type="submission" date="2014-02" db="EMBL/GenBank/DDBJ databases">
        <title>The small core and large imbalanced accessory genome model reveals a collaborative survival strategy of Sorangium cellulosum strains in nature.</title>
        <authorList>
            <person name="Han K."/>
            <person name="Peng R."/>
            <person name="Blom J."/>
            <person name="Li Y.-Z."/>
        </authorList>
    </citation>
    <scope>NUCLEOTIDE SEQUENCE [LARGE SCALE GENOMIC DNA]</scope>
    <source>
        <strain evidence="6 7">So0157-18</strain>
    </source>
</reference>
<name>A0A150P7J7_SORCE</name>
<keyword evidence="1" id="KW-0472">Membrane</keyword>
<feature type="domain" description="Type VI secretion system component TssM1 helical" evidence="5">
    <location>
        <begin position="993"/>
        <end position="1096"/>
    </location>
</feature>
<dbReference type="InterPro" id="IPR009612">
    <property type="entry name" value="IcmF-rel"/>
</dbReference>
<dbReference type="InterPro" id="IPR017731">
    <property type="entry name" value="TssM1-like"/>
</dbReference>
<gene>
    <name evidence="6" type="ORF">BE04_47245</name>
</gene>
<evidence type="ECO:0008006" key="8">
    <source>
        <dbReference type="Google" id="ProtNLM"/>
    </source>
</evidence>
<dbReference type="Proteomes" id="UP000075604">
    <property type="component" value="Unassembled WGS sequence"/>
</dbReference>
<evidence type="ECO:0000259" key="3">
    <source>
        <dbReference type="Pfam" id="PF06761"/>
    </source>
</evidence>
<keyword evidence="1" id="KW-0812">Transmembrane</keyword>
<dbReference type="Pfam" id="PF21070">
    <property type="entry name" value="IcmF_helical"/>
    <property type="match status" value="1"/>
</dbReference>
<proteinExistence type="predicted"/>
<dbReference type="NCBIfam" id="TIGR03348">
    <property type="entry name" value="VI_IcmF"/>
    <property type="match status" value="1"/>
</dbReference>
<feature type="domain" description="IcmF-related" evidence="3">
    <location>
        <begin position="501"/>
        <end position="832"/>
    </location>
</feature>
<comment type="caution">
    <text evidence="6">The sequence shown here is derived from an EMBL/GenBank/DDBJ whole genome shotgun (WGS) entry which is preliminary data.</text>
</comment>
<dbReference type="InterPro" id="IPR025743">
    <property type="entry name" value="TssM1_N"/>
</dbReference>